<sequence length="104" mass="11011">MTDTDVLDGLVTQLGSFGVRTSRLFGEPALKDVEGKTFACLHGGALACRLGQGTQAHTEAMAMGDTHLFDPSGKGRPMPDWVSLPEAHSARWAEFASAAMSVPH</sequence>
<dbReference type="OrthoDB" id="4558596at2"/>
<dbReference type="RefSeq" id="WP_106188169.1">
    <property type="nucleotide sequence ID" value="NZ_PVTF01000004.1"/>
</dbReference>
<comment type="caution">
    <text evidence="1">The sequence shown here is derived from an EMBL/GenBank/DDBJ whole genome shotgun (WGS) entry which is preliminary data.</text>
</comment>
<evidence type="ECO:0008006" key="3">
    <source>
        <dbReference type="Google" id="ProtNLM"/>
    </source>
</evidence>
<evidence type="ECO:0000313" key="1">
    <source>
        <dbReference type="EMBL" id="PRY42814.1"/>
    </source>
</evidence>
<protein>
    <recommendedName>
        <fullName evidence="3">TfoX-like protein</fullName>
    </recommendedName>
</protein>
<reference evidence="1 2" key="1">
    <citation type="submission" date="2018-03" db="EMBL/GenBank/DDBJ databases">
        <title>Genomic Encyclopedia of Archaeal and Bacterial Type Strains, Phase II (KMG-II): from individual species to whole genera.</title>
        <authorList>
            <person name="Goeker M."/>
        </authorList>
    </citation>
    <scope>NUCLEOTIDE SEQUENCE [LARGE SCALE GENOMIC DNA]</scope>
    <source>
        <strain evidence="1 2">DSM 44720</strain>
    </source>
</reference>
<name>A0A2T0TAZ1_9PSEU</name>
<dbReference type="AlphaFoldDB" id="A0A2T0TAZ1"/>
<keyword evidence="2" id="KW-1185">Reference proteome</keyword>
<organism evidence="1 2">
    <name type="scientific">Umezawaea tangerina</name>
    <dbReference type="NCBI Taxonomy" id="84725"/>
    <lineage>
        <taxon>Bacteria</taxon>
        <taxon>Bacillati</taxon>
        <taxon>Actinomycetota</taxon>
        <taxon>Actinomycetes</taxon>
        <taxon>Pseudonocardiales</taxon>
        <taxon>Pseudonocardiaceae</taxon>
        <taxon>Umezawaea</taxon>
    </lineage>
</organism>
<dbReference type="Proteomes" id="UP000239494">
    <property type="component" value="Unassembled WGS sequence"/>
</dbReference>
<evidence type="ECO:0000313" key="2">
    <source>
        <dbReference type="Proteomes" id="UP000239494"/>
    </source>
</evidence>
<gene>
    <name evidence="1" type="ORF">CLV43_104651</name>
</gene>
<accession>A0A2T0TAZ1</accession>
<dbReference type="EMBL" id="PVTF01000004">
    <property type="protein sequence ID" value="PRY42814.1"/>
    <property type="molecule type" value="Genomic_DNA"/>
</dbReference>
<proteinExistence type="predicted"/>